<evidence type="ECO:0000313" key="2">
    <source>
        <dbReference type="Proteomes" id="UP001222296"/>
    </source>
</evidence>
<proteinExistence type="predicted"/>
<gene>
    <name evidence="1" type="ORF">QBL01_06125</name>
</gene>
<sequence length="93" mass="10348">MNRKIIFSPNSSEQFEIQHTVTNGYRVFRLTEHGKISQIGDLYRNATELTEGLVQLAIFSGEEDGTLADVSNAIQSVADTIKEYCTLNAGYDC</sequence>
<dbReference type="Proteomes" id="UP001222296">
    <property type="component" value="Chromosome"/>
</dbReference>
<name>A0AAJ6AFH2_GLAPU</name>
<protein>
    <submittedName>
        <fullName evidence="1">Uncharacterized protein</fullName>
    </submittedName>
</protein>
<organism evidence="1 2">
    <name type="scientific">Glaesserella parasuis</name>
    <name type="common">Haemophilus parasuis</name>
    <dbReference type="NCBI Taxonomy" id="738"/>
    <lineage>
        <taxon>Bacteria</taxon>
        <taxon>Pseudomonadati</taxon>
        <taxon>Pseudomonadota</taxon>
        <taxon>Gammaproteobacteria</taxon>
        <taxon>Pasteurellales</taxon>
        <taxon>Pasteurellaceae</taxon>
        <taxon>Glaesserella</taxon>
    </lineage>
</organism>
<dbReference type="RefSeq" id="WP_042905895.1">
    <property type="nucleotide sequence ID" value="NZ_CP121769.1"/>
</dbReference>
<reference evidence="1" key="1">
    <citation type="submission" date="2023-04" db="EMBL/GenBank/DDBJ databases">
        <title>Molecular characterization of the Integrative and Conjugative elements harboring multidrug-resistance gene from Glaesserella (Haemophilus) parasuis.</title>
        <authorList>
            <person name="Che Y."/>
            <person name="Zhou L."/>
        </authorList>
    </citation>
    <scope>NUCLEOTIDE SEQUENCE</scope>
    <source>
        <strain evidence="1">Z44</strain>
    </source>
</reference>
<dbReference type="EMBL" id="CP121769">
    <property type="protein sequence ID" value="WGE11135.1"/>
    <property type="molecule type" value="Genomic_DNA"/>
</dbReference>
<evidence type="ECO:0000313" key="1">
    <source>
        <dbReference type="EMBL" id="WGE11135.1"/>
    </source>
</evidence>
<accession>A0AAJ6AFH2</accession>
<dbReference type="AlphaFoldDB" id="A0AAJ6AFH2"/>